<dbReference type="GO" id="GO:0009097">
    <property type="term" value="P:isoleucine biosynthetic process"/>
    <property type="evidence" value="ECO:0007669"/>
    <property type="project" value="TreeGrafter"/>
</dbReference>
<accession>A0A967EZN7</accession>
<dbReference type="InterPro" id="IPR011766">
    <property type="entry name" value="TPP_enzyme_TPP-bd"/>
</dbReference>
<evidence type="ECO:0000256" key="4">
    <source>
        <dbReference type="RuleBase" id="RU362132"/>
    </source>
</evidence>
<dbReference type="GO" id="GO:0005948">
    <property type="term" value="C:acetolactate synthase complex"/>
    <property type="evidence" value="ECO:0007669"/>
    <property type="project" value="TreeGrafter"/>
</dbReference>
<organism evidence="8 9">
    <name type="scientific">Pelagibius litoralis</name>
    <dbReference type="NCBI Taxonomy" id="374515"/>
    <lineage>
        <taxon>Bacteria</taxon>
        <taxon>Pseudomonadati</taxon>
        <taxon>Pseudomonadota</taxon>
        <taxon>Alphaproteobacteria</taxon>
        <taxon>Rhodospirillales</taxon>
        <taxon>Rhodovibrionaceae</taxon>
        <taxon>Pelagibius</taxon>
    </lineage>
</organism>
<evidence type="ECO:0000313" key="9">
    <source>
        <dbReference type="Proteomes" id="UP000761264"/>
    </source>
</evidence>
<dbReference type="InterPro" id="IPR045229">
    <property type="entry name" value="TPP_enz"/>
</dbReference>
<dbReference type="InterPro" id="IPR012001">
    <property type="entry name" value="Thiamin_PyroP_enz_TPP-bd_dom"/>
</dbReference>
<dbReference type="InterPro" id="IPR029035">
    <property type="entry name" value="DHS-like_NAD/FAD-binding_dom"/>
</dbReference>
<proteinExistence type="inferred from homology"/>
<dbReference type="PROSITE" id="PS00187">
    <property type="entry name" value="TPP_ENZYMES"/>
    <property type="match status" value="1"/>
</dbReference>
<dbReference type="Gene3D" id="3.40.50.970">
    <property type="match status" value="2"/>
</dbReference>
<dbReference type="GO" id="GO:0030976">
    <property type="term" value="F:thiamine pyrophosphate binding"/>
    <property type="evidence" value="ECO:0007669"/>
    <property type="project" value="InterPro"/>
</dbReference>
<dbReference type="Proteomes" id="UP000761264">
    <property type="component" value="Unassembled WGS sequence"/>
</dbReference>
<feature type="domain" description="Thiamine pyrophosphate enzyme TPP-binding" evidence="6">
    <location>
        <begin position="404"/>
        <end position="551"/>
    </location>
</feature>
<dbReference type="GO" id="GO:0000287">
    <property type="term" value="F:magnesium ion binding"/>
    <property type="evidence" value="ECO:0007669"/>
    <property type="project" value="InterPro"/>
</dbReference>
<dbReference type="CDD" id="cd07035">
    <property type="entry name" value="TPP_PYR_POX_like"/>
    <property type="match status" value="1"/>
</dbReference>
<dbReference type="NCBIfam" id="NF004772">
    <property type="entry name" value="PRK06112.1"/>
    <property type="match status" value="1"/>
</dbReference>
<evidence type="ECO:0000256" key="2">
    <source>
        <dbReference type="ARBA" id="ARBA00007812"/>
    </source>
</evidence>
<keyword evidence="9" id="KW-1185">Reference proteome</keyword>
<dbReference type="CDD" id="cd00568">
    <property type="entry name" value="TPP_enzymes"/>
    <property type="match status" value="1"/>
</dbReference>
<protein>
    <submittedName>
        <fullName evidence="8">Acetolactate synthase catalytic subunit</fullName>
    </submittedName>
</protein>
<dbReference type="SUPFAM" id="SSF52518">
    <property type="entry name" value="Thiamin diphosphate-binding fold (THDP-binding)"/>
    <property type="match status" value="2"/>
</dbReference>
<dbReference type="Pfam" id="PF00205">
    <property type="entry name" value="TPP_enzyme_M"/>
    <property type="match status" value="1"/>
</dbReference>
<evidence type="ECO:0000256" key="1">
    <source>
        <dbReference type="ARBA" id="ARBA00001964"/>
    </source>
</evidence>
<dbReference type="PANTHER" id="PTHR18968:SF13">
    <property type="entry name" value="ACETOLACTATE SYNTHASE CATALYTIC SUBUNIT, MITOCHONDRIAL"/>
    <property type="match status" value="1"/>
</dbReference>
<dbReference type="InterPro" id="IPR029061">
    <property type="entry name" value="THDP-binding"/>
</dbReference>
<sequence length="585" mass="63396">MRTTQKTQVTVAQSIARALMRHGVELTFGQSLPSLVQLSNTDLGIRQIAYRTENAGTYMADGYARVSHRVAVVTAQNGPAATLLVPGLAEALKASVPIVAIVQDVPVAAVDKNAFQELDHIKLFDSCTKWVRRVTDPTRVDDYIDMAFTAAASGRPGPAVILLPADLQSAAASVDPVRNVSLGHYPLDRVTSDSSRIRQAAEMVSEAEHPLIVAGGGVHISGAHDVLADIQEQFGIPVATTAMGKGAVGEFHPLTLGVVGYFMGKRGATRYMRPIIDRADVILLVGTRTNQNATDSWSLFPPTARYIHLDPDPQEIGRNYESLRLVGDAKLTLEALKQHLSALDLGRRYQARAVLEQEIVSARTRHRDETLDVAKSDLLPLRPERLMTKIQDHLTAETVVVADASYSSIWIANYLRSLAPGMRFITPRGMAGLGWGFPMALGAKLANPESPVLAIVGDGGFAHVWSELETACRMDIAVTVVVLNNRILGYQQDAEDVKFGRHTDACGLNNVDHAQIARACGCEGQRISNIDEFSQALADALRSHSTTVLDVEIDPAAYPPITMFDGYLDSVRTARALDDGKRDES</sequence>
<feature type="domain" description="Thiamine pyrophosphate enzyme central" evidence="5">
    <location>
        <begin position="197"/>
        <end position="336"/>
    </location>
</feature>
<gene>
    <name evidence="8" type="ORF">HBA54_17655</name>
</gene>
<keyword evidence="3 4" id="KW-0786">Thiamine pyrophosphate</keyword>
<comment type="caution">
    <text evidence="8">The sequence shown here is derived from an EMBL/GenBank/DDBJ whole genome shotgun (WGS) entry which is preliminary data.</text>
</comment>
<dbReference type="GO" id="GO:0009099">
    <property type="term" value="P:L-valine biosynthetic process"/>
    <property type="evidence" value="ECO:0007669"/>
    <property type="project" value="TreeGrafter"/>
</dbReference>
<dbReference type="Pfam" id="PF02776">
    <property type="entry name" value="TPP_enzyme_N"/>
    <property type="match status" value="1"/>
</dbReference>
<reference evidence="8" key="1">
    <citation type="submission" date="2020-03" db="EMBL/GenBank/DDBJ databases">
        <title>Genome of Pelagibius litoralis DSM 21314T.</title>
        <authorList>
            <person name="Wang G."/>
        </authorList>
    </citation>
    <scope>NUCLEOTIDE SEQUENCE</scope>
    <source>
        <strain evidence="8">DSM 21314</strain>
    </source>
</reference>
<name>A0A967EZN7_9PROT</name>
<evidence type="ECO:0000256" key="3">
    <source>
        <dbReference type="ARBA" id="ARBA00023052"/>
    </source>
</evidence>
<dbReference type="RefSeq" id="WP_167227033.1">
    <property type="nucleotide sequence ID" value="NZ_JAAQPH010000014.1"/>
</dbReference>
<dbReference type="AlphaFoldDB" id="A0A967EZN7"/>
<dbReference type="InterPro" id="IPR012000">
    <property type="entry name" value="Thiamin_PyroP_enz_cen_dom"/>
</dbReference>
<feature type="domain" description="Thiamine pyrophosphate enzyme N-terminal TPP-binding" evidence="7">
    <location>
        <begin position="10"/>
        <end position="122"/>
    </location>
</feature>
<comment type="similarity">
    <text evidence="2 4">Belongs to the TPP enzyme family.</text>
</comment>
<evidence type="ECO:0000259" key="5">
    <source>
        <dbReference type="Pfam" id="PF00205"/>
    </source>
</evidence>
<dbReference type="Pfam" id="PF02775">
    <property type="entry name" value="TPP_enzyme_C"/>
    <property type="match status" value="1"/>
</dbReference>
<dbReference type="Gene3D" id="3.40.50.1220">
    <property type="entry name" value="TPP-binding domain"/>
    <property type="match status" value="1"/>
</dbReference>
<evidence type="ECO:0000313" key="8">
    <source>
        <dbReference type="EMBL" id="NIA70428.1"/>
    </source>
</evidence>
<dbReference type="GO" id="GO:0003984">
    <property type="term" value="F:acetolactate synthase activity"/>
    <property type="evidence" value="ECO:0007669"/>
    <property type="project" value="TreeGrafter"/>
</dbReference>
<dbReference type="InterPro" id="IPR000399">
    <property type="entry name" value="TPP-bd_CS"/>
</dbReference>
<dbReference type="GO" id="GO:0050660">
    <property type="term" value="F:flavin adenine dinucleotide binding"/>
    <property type="evidence" value="ECO:0007669"/>
    <property type="project" value="TreeGrafter"/>
</dbReference>
<dbReference type="PANTHER" id="PTHR18968">
    <property type="entry name" value="THIAMINE PYROPHOSPHATE ENZYMES"/>
    <property type="match status" value="1"/>
</dbReference>
<evidence type="ECO:0000259" key="6">
    <source>
        <dbReference type="Pfam" id="PF02775"/>
    </source>
</evidence>
<comment type="cofactor">
    <cofactor evidence="1">
        <name>thiamine diphosphate</name>
        <dbReference type="ChEBI" id="CHEBI:58937"/>
    </cofactor>
</comment>
<evidence type="ECO:0000259" key="7">
    <source>
        <dbReference type="Pfam" id="PF02776"/>
    </source>
</evidence>
<dbReference type="SUPFAM" id="SSF52467">
    <property type="entry name" value="DHS-like NAD/FAD-binding domain"/>
    <property type="match status" value="1"/>
</dbReference>
<dbReference type="EMBL" id="JAAQPH010000014">
    <property type="protein sequence ID" value="NIA70428.1"/>
    <property type="molecule type" value="Genomic_DNA"/>
</dbReference>